<reference evidence="2" key="1">
    <citation type="submission" date="2023-10" db="EMBL/GenBank/DDBJ databases">
        <title>Genome assembly of Pristionchus species.</title>
        <authorList>
            <person name="Yoshida K."/>
            <person name="Sommer R.J."/>
        </authorList>
    </citation>
    <scope>NUCLEOTIDE SEQUENCE</scope>
    <source>
        <strain evidence="2">RS0144</strain>
    </source>
</reference>
<evidence type="ECO:0000256" key="1">
    <source>
        <dbReference type="SAM" id="MobiDB-lite"/>
    </source>
</evidence>
<comment type="caution">
    <text evidence="2">The sequence shown here is derived from an EMBL/GenBank/DDBJ whole genome shotgun (WGS) entry which is preliminary data.</text>
</comment>
<accession>A0AAV5SJU2</accession>
<feature type="region of interest" description="Disordered" evidence="1">
    <location>
        <begin position="74"/>
        <end position="101"/>
    </location>
</feature>
<evidence type="ECO:0000313" key="3">
    <source>
        <dbReference type="Proteomes" id="UP001432027"/>
    </source>
</evidence>
<gene>
    <name evidence="2" type="ORF">PENTCL1PPCAC_5518</name>
</gene>
<evidence type="ECO:0000313" key="2">
    <source>
        <dbReference type="EMBL" id="GMS83343.1"/>
    </source>
</evidence>
<feature type="non-terminal residue" evidence="2">
    <location>
        <position position="1"/>
    </location>
</feature>
<name>A0AAV5SJU2_9BILA</name>
<feature type="non-terminal residue" evidence="2">
    <location>
        <position position="101"/>
    </location>
</feature>
<dbReference type="Proteomes" id="UP001432027">
    <property type="component" value="Unassembled WGS sequence"/>
</dbReference>
<keyword evidence="3" id="KW-1185">Reference proteome</keyword>
<dbReference type="AlphaFoldDB" id="A0AAV5SJU2"/>
<protein>
    <submittedName>
        <fullName evidence="2">Uncharacterized protein</fullName>
    </submittedName>
</protein>
<organism evidence="2 3">
    <name type="scientific">Pristionchus entomophagus</name>
    <dbReference type="NCBI Taxonomy" id="358040"/>
    <lineage>
        <taxon>Eukaryota</taxon>
        <taxon>Metazoa</taxon>
        <taxon>Ecdysozoa</taxon>
        <taxon>Nematoda</taxon>
        <taxon>Chromadorea</taxon>
        <taxon>Rhabditida</taxon>
        <taxon>Rhabditina</taxon>
        <taxon>Diplogasteromorpha</taxon>
        <taxon>Diplogasteroidea</taxon>
        <taxon>Neodiplogasteridae</taxon>
        <taxon>Pristionchus</taxon>
    </lineage>
</organism>
<proteinExistence type="predicted"/>
<dbReference type="EMBL" id="BTSX01000002">
    <property type="protein sequence ID" value="GMS83343.1"/>
    <property type="molecule type" value="Genomic_DNA"/>
</dbReference>
<sequence>ALLTPLCNFPDMGGHWLCRGICPNNPRDRSTRRQTDGEFIRNRWRLFRDVPKVDQQTDEIEGLVREWRTKIADDKKRPKLEPSSVGNENFAEVDNENKALP</sequence>